<dbReference type="Proteomes" id="UP000011087">
    <property type="component" value="Unassembled WGS sequence"/>
</dbReference>
<dbReference type="PaxDb" id="55529-EKX50239"/>
<organism evidence="4">
    <name type="scientific">Guillardia theta (strain CCMP2712)</name>
    <name type="common">Cryptophyte</name>
    <dbReference type="NCBI Taxonomy" id="905079"/>
    <lineage>
        <taxon>Eukaryota</taxon>
        <taxon>Cryptophyceae</taxon>
        <taxon>Pyrenomonadales</taxon>
        <taxon>Geminigeraceae</taxon>
        <taxon>Guillardia</taxon>
    </lineage>
</organism>
<dbReference type="EnsemblProtists" id="EKX50239">
    <property type="protein sequence ID" value="EKX50239"/>
    <property type="gene ID" value="GUITHDRAFT_104053"/>
</dbReference>
<dbReference type="GO" id="GO:0016491">
    <property type="term" value="F:oxidoreductase activity"/>
    <property type="evidence" value="ECO:0007669"/>
    <property type="project" value="TreeGrafter"/>
</dbReference>
<dbReference type="GeneID" id="17306854"/>
<name>L1JPP7_GUITC</name>
<sequence>MEPHFVTVFGGEPVGMEGTDFVVVGAGRMGASIAGYLATCGKTVGMHDRTEFDMNKGMEILRADMKAYVEKGLLTEQDKEEAVRRIRLVGTHDEVVKSKVVIECIFENVEEKRKLFSSLIASAEKAKLRPILATNSINFSIKDIVPNREEISMTTCGIRFLHPVWFIPPVEISSQEEQRPLELAALWEECVGLGLEPFYMSTKGLKGFGRRKLYQDEIDKYHQHRKATVSSSLRGGQAPAPRGSGSVGRECGICMEPSRVSMILSPCGHKDLCKECTNKIMSGTRTCPTCRRAVERVLEADSGADL</sequence>
<dbReference type="Gene3D" id="3.40.50.720">
    <property type="entry name" value="NAD(P)-binding Rossmann-like Domain"/>
    <property type="match status" value="1"/>
</dbReference>
<evidence type="ECO:0000313" key="5">
    <source>
        <dbReference type="EnsemblProtists" id="EKX50239"/>
    </source>
</evidence>
<dbReference type="GO" id="GO:0008270">
    <property type="term" value="F:zinc ion binding"/>
    <property type="evidence" value="ECO:0007669"/>
    <property type="project" value="UniProtKB-KW"/>
</dbReference>
<gene>
    <name evidence="4" type="ORF">GUITHDRAFT_104053</name>
</gene>
<dbReference type="InterPro" id="IPR036291">
    <property type="entry name" value="NAD(P)-bd_dom_sf"/>
</dbReference>
<evidence type="ECO:0000313" key="4">
    <source>
        <dbReference type="EMBL" id="EKX50239.1"/>
    </source>
</evidence>
<dbReference type="Pfam" id="PF13920">
    <property type="entry name" value="zf-C3HC4_3"/>
    <property type="match status" value="1"/>
</dbReference>
<reference evidence="5" key="3">
    <citation type="submission" date="2016-03" db="UniProtKB">
        <authorList>
            <consortium name="EnsemblProtists"/>
        </authorList>
    </citation>
    <scope>IDENTIFICATION</scope>
</reference>
<accession>L1JPP7</accession>
<feature type="domain" description="RING-type" evidence="3">
    <location>
        <begin position="251"/>
        <end position="291"/>
    </location>
</feature>
<protein>
    <recommendedName>
        <fullName evidence="3">RING-type domain-containing protein</fullName>
    </recommendedName>
</protein>
<proteinExistence type="predicted"/>
<keyword evidence="1" id="KW-0479">Metal-binding</keyword>
<dbReference type="HOGENOM" id="CLU_800326_0_0_1"/>
<dbReference type="OrthoDB" id="2021159at2759"/>
<evidence type="ECO:0000313" key="6">
    <source>
        <dbReference type="Proteomes" id="UP000011087"/>
    </source>
</evidence>
<dbReference type="PANTHER" id="PTHR48075:SF5">
    <property type="entry name" value="3-HYDROXYBUTYRYL-COA DEHYDROGENASE"/>
    <property type="match status" value="1"/>
</dbReference>
<dbReference type="AlphaFoldDB" id="L1JPP7"/>
<dbReference type="STRING" id="905079.L1JPP7"/>
<feature type="region of interest" description="Disordered" evidence="2">
    <location>
        <begin position="225"/>
        <end position="247"/>
    </location>
</feature>
<evidence type="ECO:0000256" key="2">
    <source>
        <dbReference type="SAM" id="MobiDB-lite"/>
    </source>
</evidence>
<reference evidence="4 6" key="1">
    <citation type="journal article" date="2012" name="Nature">
        <title>Algal genomes reveal evolutionary mosaicism and the fate of nucleomorphs.</title>
        <authorList>
            <consortium name="DOE Joint Genome Institute"/>
            <person name="Curtis B.A."/>
            <person name="Tanifuji G."/>
            <person name="Burki F."/>
            <person name="Gruber A."/>
            <person name="Irimia M."/>
            <person name="Maruyama S."/>
            <person name="Arias M.C."/>
            <person name="Ball S.G."/>
            <person name="Gile G.H."/>
            <person name="Hirakawa Y."/>
            <person name="Hopkins J.F."/>
            <person name="Kuo A."/>
            <person name="Rensing S.A."/>
            <person name="Schmutz J."/>
            <person name="Symeonidi A."/>
            <person name="Elias M."/>
            <person name="Eveleigh R.J."/>
            <person name="Herman E.K."/>
            <person name="Klute M.J."/>
            <person name="Nakayama T."/>
            <person name="Obornik M."/>
            <person name="Reyes-Prieto A."/>
            <person name="Armbrust E.V."/>
            <person name="Aves S.J."/>
            <person name="Beiko R.G."/>
            <person name="Coutinho P."/>
            <person name="Dacks J.B."/>
            <person name="Durnford D.G."/>
            <person name="Fast N.M."/>
            <person name="Green B.R."/>
            <person name="Grisdale C.J."/>
            <person name="Hempel F."/>
            <person name="Henrissat B."/>
            <person name="Hoppner M.P."/>
            <person name="Ishida K."/>
            <person name="Kim E."/>
            <person name="Koreny L."/>
            <person name="Kroth P.G."/>
            <person name="Liu Y."/>
            <person name="Malik S.B."/>
            <person name="Maier U.G."/>
            <person name="McRose D."/>
            <person name="Mock T."/>
            <person name="Neilson J.A."/>
            <person name="Onodera N.T."/>
            <person name="Poole A.M."/>
            <person name="Pritham E.J."/>
            <person name="Richards T.A."/>
            <person name="Rocap G."/>
            <person name="Roy S.W."/>
            <person name="Sarai C."/>
            <person name="Schaack S."/>
            <person name="Shirato S."/>
            <person name="Slamovits C.H."/>
            <person name="Spencer D.F."/>
            <person name="Suzuki S."/>
            <person name="Worden A.Z."/>
            <person name="Zauner S."/>
            <person name="Barry K."/>
            <person name="Bell C."/>
            <person name="Bharti A.K."/>
            <person name="Crow J.A."/>
            <person name="Grimwood J."/>
            <person name="Kramer R."/>
            <person name="Lindquist E."/>
            <person name="Lucas S."/>
            <person name="Salamov A."/>
            <person name="McFadden G.I."/>
            <person name="Lane C.E."/>
            <person name="Keeling P.J."/>
            <person name="Gray M.W."/>
            <person name="Grigoriev I.V."/>
            <person name="Archibald J.M."/>
        </authorList>
    </citation>
    <scope>NUCLEOTIDE SEQUENCE</scope>
    <source>
        <strain evidence="4 6">CCMP2712</strain>
    </source>
</reference>
<dbReference type="EMBL" id="JH992979">
    <property type="protein sequence ID" value="EKX50239.1"/>
    <property type="molecule type" value="Genomic_DNA"/>
</dbReference>
<keyword evidence="1" id="KW-0863">Zinc-finger</keyword>
<dbReference type="PANTHER" id="PTHR48075">
    <property type="entry name" value="3-HYDROXYACYL-COA DEHYDROGENASE FAMILY PROTEIN"/>
    <property type="match status" value="1"/>
</dbReference>
<dbReference type="RefSeq" id="XP_005837219.1">
    <property type="nucleotide sequence ID" value="XM_005837162.1"/>
</dbReference>
<dbReference type="eggNOG" id="KOG2304">
    <property type="taxonomic scope" value="Eukaryota"/>
</dbReference>
<reference evidence="6" key="2">
    <citation type="submission" date="2012-11" db="EMBL/GenBank/DDBJ databases">
        <authorList>
            <person name="Kuo A."/>
            <person name="Curtis B.A."/>
            <person name="Tanifuji G."/>
            <person name="Burki F."/>
            <person name="Gruber A."/>
            <person name="Irimia M."/>
            <person name="Maruyama S."/>
            <person name="Arias M.C."/>
            <person name="Ball S.G."/>
            <person name="Gile G.H."/>
            <person name="Hirakawa Y."/>
            <person name="Hopkins J.F."/>
            <person name="Rensing S.A."/>
            <person name="Schmutz J."/>
            <person name="Symeonidi A."/>
            <person name="Elias M."/>
            <person name="Eveleigh R.J."/>
            <person name="Herman E.K."/>
            <person name="Klute M.J."/>
            <person name="Nakayama T."/>
            <person name="Obornik M."/>
            <person name="Reyes-Prieto A."/>
            <person name="Armbrust E.V."/>
            <person name="Aves S.J."/>
            <person name="Beiko R.G."/>
            <person name="Coutinho P."/>
            <person name="Dacks J.B."/>
            <person name="Durnford D.G."/>
            <person name="Fast N.M."/>
            <person name="Green B.R."/>
            <person name="Grisdale C."/>
            <person name="Hempe F."/>
            <person name="Henrissat B."/>
            <person name="Hoppner M.P."/>
            <person name="Ishida K.-I."/>
            <person name="Kim E."/>
            <person name="Koreny L."/>
            <person name="Kroth P.G."/>
            <person name="Liu Y."/>
            <person name="Malik S.-B."/>
            <person name="Maier U.G."/>
            <person name="McRose D."/>
            <person name="Mock T."/>
            <person name="Neilson J.A."/>
            <person name="Onodera N.T."/>
            <person name="Poole A.M."/>
            <person name="Pritham E.J."/>
            <person name="Richards T.A."/>
            <person name="Rocap G."/>
            <person name="Roy S.W."/>
            <person name="Sarai C."/>
            <person name="Schaack S."/>
            <person name="Shirato S."/>
            <person name="Slamovits C.H."/>
            <person name="Spencer D.F."/>
            <person name="Suzuki S."/>
            <person name="Worden A.Z."/>
            <person name="Zauner S."/>
            <person name="Barry K."/>
            <person name="Bell C."/>
            <person name="Bharti A.K."/>
            <person name="Crow J.A."/>
            <person name="Grimwood J."/>
            <person name="Kramer R."/>
            <person name="Lindquist E."/>
            <person name="Lucas S."/>
            <person name="Salamov A."/>
            <person name="McFadden G.I."/>
            <person name="Lane C.E."/>
            <person name="Keeling P.J."/>
            <person name="Gray M.W."/>
            <person name="Grigoriev I.V."/>
            <person name="Archibald J.M."/>
        </authorList>
    </citation>
    <scope>NUCLEOTIDE SEQUENCE</scope>
    <source>
        <strain evidence="6">CCMP2712</strain>
    </source>
</reference>
<dbReference type="KEGG" id="gtt:GUITHDRAFT_104053"/>
<keyword evidence="6" id="KW-1185">Reference proteome</keyword>
<evidence type="ECO:0000256" key="1">
    <source>
        <dbReference type="PROSITE-ProRule" id="PRU00175"/>
    </source>
</evidence>
<dbReference type="InterPro" id="IPR006176">
    <property type="entry name" value="3-OHacyl-CoA_DH_NAD-bd"/>
</dbReference>
<dbReference type="Pfam" id="PF02737">
    <property type="entry name" value="3HCDH_N"/>
    <property type="match status" value="1"/>
</dbReference>
<dbReference type="GO" id="GO:0070403">
    <property type="term" value="F:NAD+ binding"/>
    <property type="evidence" value="ECO:0007669"/>
    <property type="project" value="InterPro"/>
</dbReference>
<dbReference type="InterPro" id="IPR001841">
    <property type="entry name" value="Znf_RING"/>
</dbReference>
<dbReference type="InterPro" id="IPR013083">
    <property type="entry name" value="Znf_RING/FYVE/PHD"/>
</dbReference>
<dbReference type="SUPFAM" id="SSF51735">
    <property type="entry name" value="NAD(P)-binding Rossmann-fold domains"/>
    <property type="match status" value="1"/>
</dbReference>
<dbReference type="Gene3D" id="3.30.40.10">
    <property type="entry name" value="Zinc/RING finger domain, C3HC4 (zinc finger)"/>
    <property type="match status" value="1"/>
</dbReference>
<dbReference type="GO" id="GO:0006631">
    <property type="term" value="P:fatty acid metabolic process"/>
    <property type="evidence" value="ECO:0007669"/>
    <property type="project" value="InterPro"/>
</dbReference>
<dbReference type="OMA" id="CYECSKM"/>
<keyword evidence="1" id="KW-0862">Zinc</keyword>
<dbReference type="SUPFAM" id="SSF57850">
    <property type="entry name" value="RING/U-box"/>
    <property type="match status" value="1"/>
</dbReference>
<dbReference type="SMART" id="SM00184">
    <property type="entry name" value="RING"/>
    <property type="match status" value="1"/>
</dbReference>
<dbReference type="PROSITE" id="PS50089">
    <property type="entry name" value="ZF_RING_2"/>
    <property type="match status" value="1"/>
</dbReference>
<evidence type="ECO:0000259" key="3">
    <source>
        <dbReference type="PROSITE" id="PS50089"/>
    </source>
</evidence>